<dbReference type="AlphaFoldDB" id="A0A8H7CIE6"/>
<evidence type="ECO:0000256" key="5">
    <source>
        <dbReference type="ARBA" id="ARBA00023004"/>
    </source>
</evidence>
<evidence type="ECO:0000256" key="2">
    <source>
        <dbReference type="ARBA" id="ARBA00022723"/>
    </source>
</evidence>
<protein>
    <submittedName>
        <fullName evidence="7">TauD-domain-containing protein</fullName>
    </submittedName>
</protein>
<dbReference type="EMBL" id="JACAZH010000036">
    <property type="protein sequence ID" value="KAF7336523.1"/>
    <property type="molecule type" value="Genomic_DNA"/>
</dbReference>
<name>A0A8H7CIE6_9AGAR</name>
<dbReference type="InterPro" id="IPR003819">
    <property type="entry name" value="TauD/TfdA-like"/>
</dbReference>
<comment type="caution">
    <text evidence="7">The sequence shown here is derived from an EMBL/GenBank/DDBJ whole genome shotgun (WGS) entry which is preliminary data.</text>
</comment>
<gene>
    <name evidence="7" type="ORF">MSAN_02284300</name>
</gene>
<accession>A0A8H7CIE6</accession>
<dbReference type="GO" id="GO:0005737">
    <property type="term" value="C:cytoplasm"/>
    <property type="evidence" value="ECO:0007669"/>
    <property type="project" value="TreeGrafter"/>
</dbReference>
<dbReference type="GO" id="GO:0016706">
    <property type="term" value="F:2-oxoglutarate-dependent dioxygenase activity"/>
    <property type="evidence" value="ECO:0007669"/>
    <property type="project" value="TreeGrafter"/>
</dbReference>
<dbReference type="Proteomes" id="UP000623467">
    <property type="component" value="Unassembled WGS sequence"/>
</dbReference>
<dbReference type="GO" id="GO:0046872">
    <property type="term" value="F:metal ion binding"/>
    <property type="evidence" value="ECO:0007669"/>
    <property type="project" value="UniProtKB-KW"/>
</dbReference>
<dbReference type="InterPro" id="IPR042098">
    <property type="entry name" value="TauD-like_sf"/>
</dbReference>
<dbReference type="Gene3D" id="3.60.130.10">
    <property type="entry name" value="Clavaminate synthase-like"/>
    <property type="match status" value="1"/>
</dbReference>
<keyword evidence="2" id="KW-0479">Metal-binding</keyword>
<evidence type="ECO:0000259" key="6">
    <source>
        <dbReference type="Pfam" id="PF02668"/>
    </source>
</evidence>
<organism evidence="7 8">
    <name type="scientific">Mycena sanguinolenta</name>
    <dbReference type="NCBI Taxonomy" id="230812"/>
    <lineage>
        <taxon>Eukaryota</taxon>
        <taxon>Fungi</taxon>
        <taxon>Dikarya</taxon>
        <taxon>Basidiomycota</taxon>
        <taxon>Agaricomycotina</taxon>
        <taxon>Agaricomycetes</taxon>
        <taxon>Agaricomycetidae</taxon>
        <taxon>Agaricales</taxon>
        <taxon>Marasmiineae</taxon>
        <taxon>Mycenaceae</taxon>
        <taxon>Mycena</taxon>
    </lineage>
</organism>
<keyword evidence="4" id="KW-0560">Oxidoreductase</keyword>
<evidence type="ECO:0000256" key="3">
    <source>
        <dbReference type="ARBA" id="ARBA00022964"/>
    </source>
</evidence>
<evidence type="ECO:0000313" key="8">
    <source>
        <dbReference type="Proteomes" id="UP000623467"/>
    </source>
</evidence>
<keyword evidence="5" id="KW-0408">Iron</keyword>
<keyword evidence="8" id="KW-1185">Reference proteome</keyword>
<sequence>MASGTTSLPDTPPTASVEHVNIFHRYLFSEDAANSARKDETYKHTELLPTFPSIKWNPLELLKGLPEPGRNLSQPHAWKSGQLMNRQEIVYSEMSPSLGSEIRNMDLRTLGNAEKDELGAMLAERGLVVFRNQPNFTVDDQTALVSHFGPLYRHPTAGIPSEELSHIRVLYQGPESKPTPGFMSSVRQWHHDSPYELNPPGIISMRLLAAPPTGGDTVFSSGYDAYDLLSPGLQRFLEPLHAEHRPGQLDPLKMDMHARRPHTSAIHPVICVHPVTGWKTVFAIGTKGSTFGIVGLPQAESEMLIDFLGATVRDNINSQVRLQWDEETIALWDNRCVFHAATFNSYPHRRHAALISAVANQPMSPEEARAELLREPTSRAHSLDIEEKAACSGGNNVI</sequence>
<comment type="similarity">
    <text evidence="1">Belongs to the TfdA dioxygenase family.</text>
</comment>
<feature type="domain" description="TauD/TfdA-like" evidence="6">
    <location>
        <begin position="94"/>
        <end position="351"/>
    </location>
</feature>
<dbReference type="OrthoDB" id="10257314at2759"/>
<evidence type="ECO:0000256" key="1">
    <source>
        <dbReference type="ARBA" id="ARBA00005896"/>
    </source>
</evidence>
<evidence type="ECO:0000313" key="7">
    <source>
        <dbReference type="EMBL" id="KAF7336523.1"/>
    </source>
</evidence>
<dbReference type="PANTHER" id="PTHR30468">
    <property type="entry name" value="ALPHA-KETOGLUTARATE-DEPENDENT SULFONATE DIOXYGENASE"/>
    <property type="match status" value="1"/>
</dbReference>
<dbReference type="PANTHER" id="PTHR30468:SF29">
    <property type="entry name" value="FAMILY TAURINE DIOXYGENASE, PUTATIVE-RELATED"/>
    <property type="match status" value="1"/>
</dbReference>
<dbReference type="SUPFAM" id="SSF51197">
    <property type="entry name" value="Clavaminate synthase-like"/>
    <property type="match status" value="1"/>
</dbReference>
<evidence type="ECO:0000256" key="4">
    <source>
        <dbReference type="ARBA" id="ARBA00023002"/>
    </source>
</evidence>
<keyword evidence="3" id="KW-0223">Dioxygenase</keyword>
<dbReference type="Pfam" id="PF02668">
    <property type="entry name" value="TauD"/>
    <property type="match status" value="1"/>
</dbReference>
<proteinExistence type="inferred from homology"/>
<reference evidence="7" key="1">
    <citation type="submission" date="2020-05" db="EMBL/GenBank/DDBJ databases">
        <title>Mycena genomes resolve the evolution of fungal bioluminescence.</title>
        <authorList>
            <person name="Tsai I.J."/>
        </authorList>
    </citation>
    <scope>NUCLEOTIDE SEQUENCE</scope>
    <source>
        <strain evidence="7">160909Yilan</strain>
    </source>
</reference>
<dbReference type="InterPro" id="IPR051323">
    <property type="entry name" value="AtsK-like"/>
</dbReference>